<dbReference type="PANTHER" id="PTHR31531:SF2">
    <property type="entry name" value="E3 UBIQUITIN-PROTEIN LIGASE E3D"/>
    <property type="match status" value="1"/>
</dbReference>
<dbReference type="EMBL" id="JANIEX010000763">
    <property type="protein sequence ID" value="KAJ3563401.1"/>
    <property type="molecule type" value="Genomic_DNA"/>
</dbReference>
<keyword evidence="3" id="KW-1185">Reference proteome</keyword>
<gene>
    <name evidence="2" type="ORF">NP233_g8961</name>
</gene>
<organism evidence="2 3">
    <name type="scientific">Leucocoprinus birnbaumii</name>
    <dbReference type="NCBI Taxonomy" id="56174"/>
    <lineage>
        <taxon>Eukaryota</taxon>
        <taxon>Fungi</taxon>
        <taxon>Dikarya</taxon>
        <taxon>Basidiomycota</taxon>
        <taxon>Agaricomycotina</taxon>
        <taxon>Agaricomycetes</taxon>
        <taxon>Agaricomycetidae</taxon>
        <taxon>Agaricales</taxon>
        <taxon>Agaricineae</taxon>
        <taxon>Agaricaceae</taxon>
        <taxon>Leucocoprinus</taxon>
    </lineage>
</organism>
<comment type="caution">
    <text evidence="2">The sequence shown here is derived from an EMBL/GenBank/DDBJ whole genome shotgun (WGS) entry which is preliminary data.</text>
</comment>
<dbReference type="GO" id="GO:0043161">
    <property type="term" value="P:proteasome-mediated ubiquitin-dependent protein catabolic process"/>
    <property type="evidence" value="ECO:0007669"/>
    <property type="project" value="TreeGrafter"/>
</dbReference>
<dbReference type="Proteomes" id="UP001213000">
    <property type="component" value="Unassembled WGS sequence"/>
</dbReference>
<dbReference type="GO" id="GO:0061630">
    <property type="term" value="F:ubiquitin protein ligase activity"/>
    <property type="evidence" value="ECO:0007669"/>
    <property type="project" value="TreeGrafter"/>
</dbReference>
<name>A0AAD5YNL0_9AGAR</name>
<accession>A0AAD5YNL0</accession>
<dbReference type="GO" id="GO:0051865">
    <property type="term" value="P:protein autoubiquitination"/>
    <property type="evidence" value="ECO:0007669"/>
    <property type="project" value="TreeGrafter"/>
</dbReference>
<sequence length="894" mass="100030">MALNDLLSAPTHWSPIVPDRRHSMPGNPHSSTSQQPSSTSSSSALQTLVLNLRQQQAQGDMVETPDSSSDSELFLELRLRVDSLAMELPPRDATLAQTLVSLLTHFNRLSIVYATSRHSVGRSLNQDLADNPELLPPADLFDTLKRQLTDLQVERLTSQPELLPKGASPVLAVESALLWTRIDEELETVVTLCRERTENLPRFSLDNLPPHYDEAGYDTRENPPDYDMNSLHSLDEPKAKTASTQQPQLNTDEKMRMDLEAVTMAIDRLYMVAPQLSNQRVELKSSKLAELERARQEGGTPTRSHSAAENSKQSERDARELDNILDLLGKASERSLRDQAVIIEGGMQGRLEKARQRDLEKRDAFVEKLAQHSTSRRIHDQDAMLQSRTKDPNALLTLPEFIREAVPPEMVKSDPRALLSLPEFVKEPPPQHLVPAEEVQDVEEPASHAAKLKKKSRNRSSSAPPLSWLRPSSSKGISLRPKSRGQNTVLEVSYVAENYENLHHILVYFTAHGATPGIDIEAEVPAPALPHDQDLGCEFLQLKSGPLSSTQLLLPGYAAIGKKDVRVQGAHFEVKLPTIPSTSRSTSSPSSSPQTAQFDLADSNKALLDALQLTKSSPTTFICASCSLPLIHSAKVRDYRDLPSEHWEELVEAWMCHSDQKLHDQVVQRGRHGFWPKQGQALVGGSYILFQESAVNQNNLYPAQQHQDELQWTLVRCLCGNIVGRCQMHDDDGGLSSMMYRMLKYAIRPVSPTSEPLKIPLTAFIVGDMMEYVNAHATYRFVLRDEEEERARILIWLFKPSMRLSYSAASSRIIPKTGSILAAKVLFKLLGPADASTNLKTILSRYPGFPQAEYLSYPMDVCQRLAVILKETNSVYPDHMRRMADLDVGWLRRV</sequence>
<reference evidence="2" key="1">
    <citation type="submission" date="2022-07" db="EMBL/GenBank/DDBJ databases">
        <title>Genome Sequence of Leucocoprinus birnbaumii.</title>
        <authorList>
            <person name="Buettner E."/>
        </authorList>
    </citation>
    <scope>NUCLEOTIDE SEQUENCE</scope>
    <source>
        <strain evidence="2">VT141</strain>
    </source>
</reference>
<dbReference type="GO" id="GO:0000209">
    <property type="term" value="P:protein polyubiquitination"/>
    <property type="evidence" value="ECO:0007669"/>
    <property type="project" value="TreeGrafter"/>
</dbReference>
<evidence type="ECO:0000256" key="1">
    <source>
        <dbReference type="SAM" id="MobiDB-lite"/>
    </source>
</evidence>
<dbReference type="GO" id="GO:0005829">
    <property type="term" value="C:cytosol"/>
    <property type="evidence" value="ECO:0007669"/>
    <property type="project" value="TreeGrafter"/>
</dbReference>
<dbReference type="PANTHER" id="PTHR31531">
    <property type="entry name" value="E3 UBIQUITIN-PROTEIN LIGASE E3D FAMILY MEMBER"/>
    <property type="match status" value="1"/>
</dbReference>
<feature type="compositionally biased region" description="Low complexity" evidence="1">
    <location>
        <begin position="30"/>
        <end position="43"/>
    </location>
</feature>
<feature type="region of interest" description="Disordered" evidence="1">
    <location>
        <begin position="202"/>
        <end position="253"/>
    </location>
</feature>
<dbReference type="InterPro" id="IPR019193">
    <property type="entry name" value="UBQ-conj_enz_E2-bd_prot"/>
</dbReference>
<dbReference type="Pfam" id="PF09814">
    <property type="entry name" value="HECT_2"/>
    <property type="match status" value="1"/>
</dbReference>
<dbReference type="GO" id="GO:0031624">
    <property type="term" value="F:ubiquitin conjugating enzyme binding"/>
    <property type="evidence" value="ECO:0007669"/>
    <property type="project" value="TreeGrafter"/>
</dbReference>
<feature type="compositionally biased region" description="Polar residues" evidence="1">
    <location>
        <begin position="299"/>
        <end position="311"/>
    </location>
</feature>
<feature type="region of interest" description="Disordered" evidence="1">
    <location>
        <begin position="293"/>
        <end position="318"/>
    </location>
</feature>
<dbReference type="GO" id="GO:0030332">
    <property type="term" value="F:cyclin binding"/>
    <property type="evidence" value="ECO:0007669"/>
    <property type="project" value="TreeGrafter"/>
</dbReference>
<feature type="compositionally biased region" description="Basic and acidic residues" evidence="1">
    <location>
        <begin position="211"/>
        <end position="223"/>
    </location>
</feature>
<feature type="compositionally biased region" description="Polar residues" evidence="1">
    <location>
        <begin position="241"/>
        <end position="250"/>
    </location>
</feature>
<dbReference type="AlphaFoldDB" id="A0AAD5YNL0"/>
<dbReference type="GO" id="GO:0005634">
    <property type="term" value="C:nucleus"/>
    <property type="evidence" value="ECO:0007669"/>
    <property type="project" value="TreeGrafter"/>
</dbReference>
<feature type="region of interest" description="Disordered" evidence="1">
    <location>
        <begin position="1"/>
        <end position="44"/>
    </location>
</feature>
<protein>
    <submittedName>
        <fullName evidence="2">Uncharacterized protein</fullName>
    </submittedName>
</protein>
<proteinExistence type="predicted"/>
<evidence type="ECO:0000313" key="2">
    <source>
        <dbReference type="EMBL" id="KAJ3563401.1"/>
    </source>
</evidence>
<dbReference type="GO" id="GO:0006513">
    <property type="term" value="P:protein monoubiquitination"/>
    <property type="evidence" value="ECO:0007669"/>
    <property type="project" value="TreeGrafter"/>
</dbReference>
<evidence type="ECO:0000313" key="3">
    <source>
        <dbReference type="Proteomes" id="UP001213000"/>
    </source>
</evidence>
<dbReference type="GO" id="GO:0000151">
    <property type="term" value="C:ubiquitin ligase complex"/>
    <property type="evidence" value="ECO:0007669"/>
    <property type="project" value="TreeGrafter"/>
</dbReference>
<feature type="region of interest" description="Disordered" evidence="1">
    <location>
        <begin position="435"/>
        <end position="482"/>
    </location>
</feature>